<keyword evidence="3" id="KW-1185">Reference proteome</keyword>
<reference evidence="2" key="1">
    <citation type="submission" date="2023-07" db="EMBL/GenBank/DDBJ databases">
        <authorList>
            <person name="Kim M."/>
        </authorList>
    </citation>
    <scope>NUCLEOTIDE SEQUENCE</scope>
    <source>
        <strain evidence="2">BIUV-7</strain>
    </source>
</reference>
<keyword evidence="1" id="KW-0732">Signal</keyword>
<dbReference type="Proteomes" id="UP001169764">
    <property type="component" value="Unassembled WGS sequence"/>
</dbReference>
<dbReference type="RefSeq" id="WP_303545935.1">
    <property type="nucleotide sequence ID" value="NZ_JAUOTP010000010.1"/>
</dbReference>
<proteinExistence type="predicted"/>
<evidence type="ECO:0000256" key="1">
    <source>
        <dbReference type="SAM" id="SignalP"/>
    </source>
</evidence>
<sequence>MKRRGTALMIALFGATAPAQAADLFGGVYQHDVNIFAKKLHEGGTDLEAGYRGNALFGLGPLGGPAPYVLASVNTAGNTSFAAAGLAWKFGGLIYVRPGVGIAVHDGPSRRIRGNDRTDLGSRVLFEPEFAIGWQVLPRISVEASLTHLSHAQIFGKQNPGLDMLGLRVNFHLP</sequence>
<dbReference type="GO" id="GO:0016787">
    <property type="term" value="F:hydrolase activity"/>
    <property type="evidence" value="ECO:0007669"/>
    <property type="project" value="UniProtKB-KW"/>
</dbReference>
<keyword evidence="2" id="KW-0378">Hydrolase</keyword>
<evidence type="ECO:0000313" key="3">
    <source>
        <dbReference type="Proteomes" id="UP001169764"/>
    </source>
</evidence>
<protein>
    <submittedName>
        <fullName evidence="2">Acyloxyacyl hydrolase</fullName>
    </submittedName>
</protein>
<dbReference type="EMBL" id="JAUOTP010000010">
    <property type="protein sequence ID" value="MDO6416429.1"/>
    <property type="molecule type" value="Genomic_DNA"/>
</dbReference>
<dbReference type="Pfam" id="PF09411">
    <property type="entry name" value="PagL"/>
    <property type="match status" value="1"/>
</dbReference>
<dbReference type="Gene3D" id="2.40.160.20">
    <property type="match status" value="1"/>
</dbReference>
<comment type="caution">
    <text evidence="2">The sequence shown here is derived from an EMBL/GenBank/DDBJ whole genome shotgun (WGS) entry which is preliminary data.</text>
</comment>
<evidence type="ECO:0000313" key="2">
    <source>
        <dbReference type="EMBL" id="MDO6416429.1"/>
    </source>
</evidence>
<dbReference type="InterPro" id="IPR018550">
    <property type="entry name" value="Lipid-A_deacylase-rel"/>
</dbReference>
<feature type="chain" id="PRO_5046470296" evidence="1">
    <location>
        <begin position="22"/>
        <end position="174"/>
    </location>
</feature>
<organism evidence="2 3">
    <name type="scientific">Sphingomonas natans</name>
    <dbReference type="NCBI Taxonomy" id="3063330"/>
    <lineage>
        <taxon>Bacteria</taxon>
        <taxon>Pseudomonadati</taxon>
        <taxon>Pseudomonadota</taxon>
        <taxon>Alphaproteobacteria</taxon>
        <taxon>Sphingomonadales</taxon>
        <taxon>Sphingomonadaceae</taxon>
        <taxon>Sphingomonas</taxon>
    </lineage>
</organism>
<accession>A0ABT8YFD0</accession>
<name>A0ABT8YFD0_9SPHN</name>
<feature type="signal peptide" evidence="1">
    <location>
        <begin position="1"/>
        <end position="21"/>
    </location>
</feature>
<gene>
    <name evidence="2" type="ORF">Q4F19_18745</name>
</gene>